<accession>A0A8S5M5G9</accession>
<reference evidence="1" key="1">
    <citation type="journal article" date="2021" name="Proc. Natl. Acad. Sci. U.S.A.">
        <title>A Catalog of Tens of Thousands of Viruses from Human Metagenomes Reveals Hidden Associations with Chronic Diseases.</title>
        <authorList>
            <person name="Tisza M.J."/>
            <person name="Buck C.B."/>
        </authorList>
    </citation>
    <scope>NUCLEOTIDE SEQUENCE</scope>
    <source>
        <strain evidence="1">CtDwe1</strain>
    </source>
</reference>
<organism evidence="1">
    <name type="scientific">Siphoviridae sp. ctDwe1</name>
    <dbReference type="NCBI Taxonomy" id="2826200"/>
    <lineage>
        <taxon>Viruses</taxon>
        <taxon>Duplodnaviria</taxon>
        <taxon>Heunggongvirae</taxon>
        <taxon>Uroviricota</taxon>
        <taxon>Caudoviricetes</taxon>
    </lineage>
</organism>
<evidence type="ECO:0000313" key="1">
    <source>
        <dbReference type="EMBL" id="DAD77577.1"/>
    </source>
</evidence>
<name>A0A8S5M5G9_9CAUD</name>
<dbReference type="EMBL" id="BK014827">
    <property type="protein sequence ID" value="DAD77577.1"/>
    <property type="molecule type" value="Genomic_DNA"/>
</dbReference>
<proteinExistence type="predicted"/>
<protein>
    <submittedName>
        <fullName evidence="1">Uncharacterized protein</fullName>
    </submittedName>
</protein>
<sequence length="40" mass="4801">MSTLSLVMLLKQQSTLLSVDLGFRWTQAQLWLGFLFWVRW</sequence>